<dbReference type="EMBL" id="NWVK02000087">
    <property type="protein sequence ID" value="TVS90787.1"/>
    <property type="molecule type" value="Genomic_DNA"/>
</dbReference>
<sequence>MTNGQGPKNFIKMHGTGNSFVIIDSRSANNLDWNYRQIADQGSCDQVIIITMSNAANCF</sequence>
<protein>
    <submittedName>
        <fullName evidence="1">Diaminopimelate epimerase</fullName>
    </submittedName>
</protein>
<name>A0A6H2NUL0_WOLPI</name>
<proteinExistence type="predicted"/>
<accession>A0A6H2NUL0</accession>
<dbReference type="Gene3D" id="3.10.310.10">
    <property type="entry name" value="Diaminopimelate Epimerase, Chain A, domain 1"/>
    <property type="match status" value="1"/>
</dbReference>
<dbReference type="Proteomes" id="UP000217566">
    <property type="component" value="Unassembled WGS sequence"/>
</dbReference>
<comment type="caution">
    <text evidence="1">The sequence shown here is derived from an EMBL/GenBank/DDBJ whole genome shotgun (WGS) entry which is preliminary data.</text>
</comment>
<feature type="non-terminal residue" evidence="1">
    <location>
        <position position="59"/>
    </location>
</feature>
<gene>
    <name evidence="1" type="ORF">COM43_002025</name>
</gene>
<evidence type="ECO:0000313" key="1">
    <source>
        <dbReference type="EMBL" id="TVS90787.1"/>
    </source>
</evidence>
<organism evidence="1">
    <name type="scientific">Wolbachia pipientis</name>
    <dbReference type="NCBI Taxonomy" id="955"/>
    <lineage>
        <taxon>Bacteria</taxon>
        <taxon>Pseudomonadati</taxon>
        <taxon>Pseudomonadota</taxon>
        <taxon>Alphaproteobacteria</taxon>
        <taxon>Rickettsiales</taxon>
        <taxon>Anaplasmataceae</taxon>
        <taxon>Wolbachieae</taxon>
        <taxon>Wolbachia</taxon>
    </lineage>
</organism>
<dbReference type="AlphaFoldDB" id="A0A6H2NUL0"/>
<dbReference type="SUPFAM" id="SSF54506">
    <property type="entry name" value="Diaminopimelate epimerase-like"/>
    <property type="match status" value="1"/>
</dbReference>
<reference evidence="1" key="1">
    <citation type="submission" date="2019-07" db="EMBL/GenBank/DDBJ databases">
        <title>Genome assemblies of Wolbachia strains wAlbA and wAlbB in wild caught Aedes albopictus specimens.</title>
        <authorList>
            <person name="Kulkarni A."/>
            <person name="Yu W."/>
            <person name="Xue R.-D."/>
            <person name="Ma Y."/>
            <person name="Xu J."/>
        </authorList>
    </citation>
    <scope>NUCLEOTIDE SEQUENCE</scope>
    <source>
        <strain evidence="1">FL2016</strain>
    </source>
</reference>